<dbReference type="InterPro" id="IPR021858">
    <property type="entry name" value="Fun_TF"/>
</dbReference>
<dbReference type="Pfam" id="PF11951">
    <property type="entry name" value="Fungal_trans_2"/>
    <property type="match status" value="1"/>
</dbReference>
<dbReference type="GeneID" id="25292883"/>
<name>A0A0D2IUK1_9EURO</name>
<dbReference type="InterPro" id="IPR001279">
    <property type="entry name" value="Metallo-B-lactamas"/>
</dbReference>
<dbReference type="InterPro" id="IPR050855">
    <property type="entry name" value="NDM-1-like"/>
</dbReference>
<dbReference type="PANTHER" id="PTHR42951:SF14">
    <property type="entry name" value="METALLO-BETA-LACTAMASE SUPERFAMILY PROTEIN"/>
    <property type="match status" value="1"/>
</dbReference>
<reference evidence="2 3" key="1">
    <citation type="submission" date="2015-01" db="EMBL/GenBank/DDBJ databases">
        <title>The Genome Sequence of Rhinocladiella mackenzie CBS 650.93.</title>
        <authorList>
            <consortium name="The Broad Institute Genomics Platform"/>
            <person name="Cuomo C."/>
            <person name="de Hoog S."/>
            <person name="Gorbushina A."/>
            <person name="Stielow B."/>
            <person name="Teixiera M."/>
            <person name="Abouelleil A."/>
            <person name="Chapman S.B."/>
            <person name="Priest M."/>
            <person name="Young S.K."/>
            <person name="Wortman J."/>
            <person name="Nusbaum C."/>
            <person name="Birren B."/>
        </authorList>
    </citation>
    <scope>NUCLEOTIDE SEQUENCE [LARGE SCALE GENOMIC DNA]</scope>
    <source>
        <strain evidence="2 3">CBS 650.93</strain>
    </source>
</reference>
<protein>
    <recommendedName>
        <fullName evidence="1">Metallo-beta-lactamase domain-containing protein</fullName>
    </recommendedName>
</protein>
<dbReference type="OrthoDB" id="536211at2759"/>
<dbReference type="HOGENOM" id="CLU_429028_0_0_1"/>
<dbReference type="AlphaFoldDB" id="A0A0D2IUK1"/>
<dbReference type="Gene3D" id="3.60.15.10">
    <property type="entry name" value="Ribonuclease Z/Hydroxyacylglutathione hydrolase-like"/>
    <property type="match status" value="1"/>
</dbReference>
<dbReference type="PANTHER" id="PTHR42951">
    <property type="entry name" value="METALLO-BETA-LACTAMASE DOMAIN-CONTAINING"/>
    <property type="match status" value="1"/>
</dbReference>
<dbReference type="InterPro" id="IPR036866">
    <property type="entry name" value="RibonucZ/Hydroxyglut_hydro"/>
</dbReference>
<gene>
    <name evidence="2" type="ORF">Z518_04812</name>
</gene>
<proteinExistence type="predicted"/>
<keyword evidence="3" id="KW-1185">Reference proteome</keyword>
<dbReference type="CDD" id="cd07739">
    <property type="entry name" value="metallo-hydrolase-like_MBL-fold"/>
    <property type="match status" value="1"/>
</dbReference>
<dbReference type="Proteomes" id="UP000053617">
    <property type="component" value="Unassembled WGS sequence"/>
</dbReference>
<evidence type="ECO:0000313" key="3">
    <source>
        <dbReference type="Proteomes" id="UP000053617"/>
    </source>
</evidence>
<accession>A0A0D2IUK1</accession>
<dbReference type="VEuPathDB" id="FungiDB:Z518_04812"/>
<dbReference type="Pfam" id="PF00753">
    <property type="entry name" value="Lactamase_B"/>
    <property type="match status" value="1"/>
</dbReference>
<feature type="domain" description="Metallo-beta-lactamase" evidence="1">
    <location>
        <begin position="28"/>
        <end position="228"/>
    </location>
</feature>
<organism evidence="2 3">
    <name type="scientific">Rhinocladiella mackenziei CBS 650.93</name>
    <dbReference type="NCBI Taxonomy" id="1442369"/>
    <lineage>
        <taxon>Eukaryota</taxon>
        <taxon>Fungi</taxon>
        <taxon>Dikarya</taxon>
        <taxon>Ascomycota</taxon>
        <taxon>Pezizomycotina</taxon>
        <taxon>Eurotiomycetes</taxon>
        <taxon>Chaetothyriomycetidae</taxon>
        <taxon>Chaetothyriales</taxon>
        <taxon>Herpotrichiellaceae</taxon>
        <taxon>Rhinocladiella</taxon>
    </lineage>
</organism>
<dbReference type="EMBL" id="KN847477">
    <property type="protein sequence ID" value="KIX06836.1"/>
    <property type="molecule type" value="Genomic_DNA"/>
</dbReference>
<dbReference type="SUPFAM" id="SSF56281">
    <property type="entry name" value="Metallo-hydrolase/oxidoreductase"/>
    <property type="match status" value="1"/>
</dbReference>
<dbReference type="SMART" id="SM00849">
    <property type="entry name" value="Lactamase_B"/>
    <property type="match status" value="1"/>
</dbReference>
<sequence>MPLYASVHVSPPIPITGPGGKPGGLWSPISCTLIHTATHAVLVDTPITKSQVDALITWIEQTLHKGTQLKYIYITHGHGDHWFGIGQLLKKFPGAKAIATRGTIEHMKGQIEPKTFNAMWGSRFPNQIDTDFVFPEPLPQTPSKKFYLPSPEKEDGYELEAIEVGHSDTHSSTVLWVPSIRLVVAGDVVYGDVHQMLAEANTHLLRLEWVRAIEQVMALHPVAVVPGHRKPHELDGAWHLENSRRYILDFDRLVESGRIKDGRELTREMKKLWPTRLNDGALILGSMINSCIYQDLAATQEPGSTPEVYRITSKHLRCLPKYPKHLQLSFVCMTLSHRINKMGYEPQCTSLLERFYRYRDIAIRSLNEEIDVKQKHVGISCAAMELIDRAIIELAKSSRGHAEIDLASWRYSSVVELQSSGAAIALLRLVFFGNTTSPASDLAMATLHLDNLDYPLQLYCAGDHRTCPSLFVAEIIRINHLRSRTTKDEFTDENLSQETYEILRRIEEFSPEQWSETKASSQRDWMLLANIYQAPVALYCISSLQSLSVLHHDGPLSVQCAIHGQRLQVHLDQASSSLRLNQFLLWPLVVLGVEATHGPTGVRTFVKKLLTEMEPSCRHLCASDRQIRSGKILGFGRD</sequence>
<evidence type="ECO:0000313" key="2">
    <source>
        <dbReference type="EMBL" id="KIX06836.1"/>
    </source>
</evidence>
<evidence type="ECO:0000259" key="1">
    <source>
        <dbReference type="SMART" id="SM00849"/>
    </source>
</evidence>
<dbReference type="RefSeq" id="XP_013273972.1">
    <property type="nucleotide sequence ID" value="XM_013418518.1"/>
</dbReference>